<dbReference type="SUPFAM" id="SSF55729">
    <property type="entry name" value="Acyl-CoA N-acyltransferases (Nat)"/>
    <property type="match status" value="1"/>
</dbReference>
<dbReference type="GeneID" id="63146750"/>
<dbReference type="InterPro" id="IPR016181">
    <property type="entry name" value="Acyl_CoA_acyltransferase"/>
</dbReference>
<proteinExistence type="predicted"/>
<protein>
    <submittedName>
        <fullName evidence="2">GNAT family N-acetyltransferase</fullName>
    </submittedName>
</protein>
<dbReference type="InterPro" id="IPR000182">
    <property type="entry name" value="GNAT_dom"/>
</dbReference>
<dbReference type="CDD" id="cd04301">
    <property type="entry name" value="NAT_SF"/>
    <property type="match status" value="1"/>
</dbReference>
<gene>
    <name evidence="2" type="ORF">CBF32_09000</name>
</gene>
<dbReference type="PANTHER" id="PTHR13947:SF37">
    <property type="entry name" value="LD18367P"/>
    <property type="match status" value="1"/>
</dbReference>
<dbReference type="OrthoDB" id="162775at2"/>
<dbReference type="Gene3D" id="3.40.630.30">
    <property type="match status" value="1"/>
</dbReference>
<evidence type="ECO:0000256" key="1">
    <source>
        <dbReference type="ARBA" id="ARBA00022679"/>
    </source>
</evidence>
<sequence length="153" mass="17691">MALIYNRLQELEDEHYDLLLEADPSKELVSHYFKRSLTFEVLKDGVLVGIVVLIETRPETLEIVNISVSSDYQNQGIGQEILQFAINYGKENQFIVLEIGTGSTSFSQLYLYQKMGFRITGIDKDFFVHHYDEEIIENGLILKDMVRLQLLLN</sequence>
<keyword evidence="1 2" id="KW-0808">Transferase</keyword>
<dbReference type="AlphaFoldDB" id="A0A369AWY4"/>
<name>A0A369AWY4_9ENTE</name>
<evidence type="ECO:0000313" key="2">
    <source>
        <dbReference type="EMBL" id="RSU01270.1"/>
    </source>
</evidence>
<dbReference type="RefSeq" id="WP_114289899.1">
    <property type="nucleotide sequence ID" value="NZ_CP081461.1"/>
</dbReference>
<dbReference type="InterPro" id="IPR050769">
    <property type="entry name" value="NAT_camello-type"/>
</dbReference>
<dbReference type="Proteomes" id="UP000288197">
    <property type="component" value="Unassembled WGS sequence"/>
</dbReference>
<dbReference type="PROSITE" id="PS51186">
    <property type="entry name" value="GNAT"/>
    <property type="match status" value="1"/>
</dbReference>
<dbReference type="Pfam" id="PF00583">
    <property type="entry name" value="Acetyltransf_1"/>
    <property type="match status" value="1"/>
</dbReference>
<reference evidence="2 3" key="1">
    <citation type="submission" date="2017-05" db="EMBL/GenBank/DDBJ databases">
        <title>Vagococcus spp. assemblies.</title>
        <authorList>
            <person name="Gulvik C.A."/>
        </authorList>
    </citation>
    <scope>NUCLEOTIDE SEQUENCE [LARGE SCALE GENOMIC DNA]</scope>
    <source>
        <strain evidence="2 3">NCFB 2497</strain>
    </source>
</reference>
<dbReference type="GO" id="GO:0008080">
    <property type="term" value="F:N-acetyltransferase activity"/>
    <property type="evidence" value="ECO:0007669"/>
    <property type="project" value="InterPro"/>
</dbReference>
<comment type="caution">
    <text evidence="2">The sequence shown here is derived from an EMBL/GenBank/DDBJ whole genome shotgun (WGS) entry which is preliminary data.</text>
</comment>
<keyword evidence="3" id="KW-1185">Reference proteome</keyword>
<organism evidence="2 3">
    <name type="scientific">Vagococcus fluvialis</name>
    <dbReference type="NCBI Taxonomy" id="2738"/>
    <lineage>
        <taxon>Bacteria</taxon>
        <taxon>Bacillati</taxon>
        <taxon>Bacillota</taxon>
        <taxon>Bacilli</taxon>
        <taxon>Lactobacillales</taxon>
        <taxon>Enterococcaceae</taxon>
        <taxon>Vagococcus</taxon>
    </lineage>
</organism>
<dbReference type="EMBL" id="NGJX01000008">
    <property type="protein sequence ID" value="RSU01270.1"/>
    <property type="molecule type" value="Genomic_DNA"/>
</dbReference>
<dbReference type="PANTHER" id="PTHR13947">
    <property type="entry name" value="GNAT FAMILY N-ACETYLTRANSFERASE"/>
    <property type="match status" value="1"/>
</dbReference>
<accession>A0A369AWY4</accession>
<evidence type="ECO:0000313" key="3">
    <source>
        <dbReference type="Proteomes" id="UP000288197"/>
    </source>
</evidence>